<keyword evidence="7 8" id="KW-0464">Manganese</keyword>
<organism evidence="10 11">
    <name type="scientific">Candidatus Sulfobium mesophilum</name>
    <dbReference type="NCBI Taxonomy" id="2016548"/>
    <lineage>
        <taxon>Bacteria</taxon>
        <taxon>Pseudomonadati</taxon>
        <taxon>Nitrospirota</taxon>
        <taxon>Nitrospiria</taxon>
        <taxon>Nitrospirales</taxon>
        <taxon>Nitrospiraceae</taxon>
        <taxon>Candidatus Sulfobium</taxon>
    </lineage>
</organism>
<keyword evidence="5 8" id="KW-0645">Protease</keyword>
<comment type="cofactor">
    <cofactor evidence="8">
        <name>Mn(2+)</name>
        <dbReference type="ChEBI" id="CHEBI:29035"/>
    </cofactor>
    <text evidence="8">Binds 2 manganese ions per subunit.</text>
</comment>
<dbReference type="Proteomes" id="UP000245125">
    <property type="component" value="Unassembled WGS sequence"/>
</dbReference>
<dbReference type="NCBIfam" id="NF002074">
    <property type="entry name" value="PRK00913.1-4"/>
    <property type="match status" value="1"/>
</dbReference>
<proteinExistence type="inferred from homology"/>
<dbReference type="AlphaFoldDB" id="A0A2U3QEK1"/>
<dbReference type="PROSITE" id="PS00631">
    <property type="entry name" value="CYTOSOL_AP"/>
    <property type="match status" value="1"/>
</dbReference>
<dbReference type="InterPro" id="IPR000819">
    <property type="entry name" value="Peptidase_M17_C"/>
</dbReference>
<name>A0A2U3QEK1_9BACT</name>
<comment type="catalytic activity">
    <reaction evidence="2 8">
        <text>Release of an N-terminal amino acid, preferentially leucine, but not glutamic or aspartic acids.</text>
        <dbReference type="EC" id="3.4.11.10"/>
    </reaction>
</comment>
<dbReference type="NCBIfam" id="NF002083">
    <property type="entry name" value="PRK00913.3-5"/>
    <property type="match status" value="1"/>
</dbReference>
<dbReference type="CDD" id="cd00433">
    <property type="entry name" value="Peptidase_M17"/>
    <property type="match status" value="1"/>
</dbReference>
<feature type="active site" evidence="8">
    <location>
        <position position="264"/>
    </location>
</feature>
<comment type="subcellular location">
    <subcellularLocation>
        <location evidence="8">Cytoplasm</location>
    </subcellularLocation>
</comment>
<comment type="similarity">
    <text evidence="3 8">Belongs to the peptidase M17 family.</text>
</comment>
<feature type="binding site" evidence="8">
    <location>
        <position position="257"/>
    </location>
    <ligand>
        <name>Mn(2+)</name>
        <dbReference type="ChEBI" id="CHEBI:29035"/>
        <label>2</label>
    </ligand>
</feature>
<evidence type="ECO:0000256" key="2">
    <source>
        <dbReference type="ARBA" id="ARBA00000967"/>
    </source>
</evidence>
<sequence>MNISVKDLREKDCACDALILPVIEAGAKQYDHLGRSFEQAIKKAFSKKFSGKKNELFLVPAPDGLKAEWILLAGLGKKEEVTAEGLRQAGGRSAAYLRDNGMSKAALSSKVISSFKLSPSLFAEGALLSLYSYSRYKKETNGKTLGSLVVLSKPSKALTQELDWADTMASAVSFAKDLINTPSNDMTPSHLAKAALSLRSRKLSVSVLERRDAQRLGMGAYLAVAKGSHEPPKFVVLQYKGGSKAPLVLVGKSITFDSGGISLKPAEGMEKMKYDMAGGAAVLGVMKAVSEAALPINLIGVLPATENLPGGSATKPGDIVKAVGGKTVEIVNTDAEGRLVVADAIGYAKRFKPRAVVDIATLTGACSIALGGEVIAMMGNDKGLLDTLKRCGDNVYERVWEMPLFEEYKEYVKSDIADIKNTGGRTGSLVTSAYFLKEFAGDVPWVHLDIAGTAWVERERPYIPKGASGVGVRLLSQFVRELA</sequence>
<evidence type="ECO:0000256" key="1">
    <source>
        <dbReference type="ARBA" id="ARBA00000135"/>
    </source>
</evidence>
<evidence type="ECO:0000256" key="5">
    <source>
        <dbReference type="ARBA" id="ARBA00022670"/>
    </source>
</evidence>
<reference evidence="11" key="1">
    <citation type="submission" date="2018-03" db="EMBL/GenBank/DDBJ databases">
        <authorList>
            <person name="Zecchin S."/>
        </authorList>
    </citation>
    <scope>NUCLEOTIDE SEQUENCE [LARGE SCALE GENOMIC DNA]</scope>
</reference>
<dbReference type="GO" id="GO:0006508">
    <property type="term" value="P:proteolysis"/>
    <property type="evidence" value="ECO:0007669"/>
    <property type="project" value="UniProtKB-KW"/>
</dbReference>
<feature type="binding site" evidence="8">
    <location>
        <position position="257"/>
    </location>
    <ligand>
        <name>Mn(2+)</name>
        <dbReference type="ChEBI" id="CHEBI:29035"/>
        <label>1</label>
    </ligand>
</feature>
<evidence type="ECO:0000313" key="11">
    <source>
        <dbReference type="Proteomes" id="UP000245125"/>
    </source>
</evidence>
<dbReference type="InterPro" id="IPR043472">
    <property type="entry name" value="Macro_dom-like"/>
</dbReference>
<feature type="binding site" evidence="8">
    <location>
        <position position="334"/>
    </location>
    <ligand>
        <name>Mn(2+)</name>
        <dbReference type="ChEBI" id="CHEBI:29035"/>
        <label>1</label>
    </ligand>
</feature>
<feature type="binding site" evidence="8">
    <location>
        <position position="275"/>
    </location>
    <ligand>
        <name>Mn(2+)</name>
        <dbReference type="ChEBI" id="CHEBI:29035"/>
        <label>2</label>
    </ligand>
</feature>
<dbReference type="GO" id="GO:0030145">
    <property type="term" value="F:manganese ion binding"/>
    <property type="evidence" value="ECO:0007669"/>
    <property type="project" value="UniProtKB-UniRule"/>
</dbReference>
<dbReference type="InterPro" id="IPR023042">
    <property type="entry name" value="Peptidase_M17_leu_NH2_pept"/>
</dbReference>
<feature type="domain" description="Cytosol aminopeptidase" evidence="9">
    <location>
        <begin position="332"/>
        <end position="339"/>
    </location>
</feature>
<keyword evidence="11" id="KW-1185">Reference proteome</keyword>
<dbReference type="PANTHER" id="PTHR11963:SF23">
    <property type="entry name" value="CYTOSOL AMINOPEPTIDASE"/>
    <property type="match status" value="1"/>
</dbReference>
<dbReference type="NCBIfam" id="NF002073">
    <property type="entry name" value="PRK00913.1-2"/>
    <property type="match status" value="1"/>
</dbReference>
<dbReference type="SUPFAM" id="SSF52949">
    <property type="entry name" value="Macro domain-like"/>
    <property type="match status" value="1"/>
</dbReference>
<dbReference type="Gene3D" id="3.40.630.10">
    <property type="entry name" value="Zn peptidases"/>
    <property type="match status" value="1"/>
</dbReference>
<dbReference type="EC" id="3.4.11.10" evidence="8"/>
<evidence type="ECO:0000256" key="4">
    <source>
        <dbReference type="ARBA" id="ARBA00022438"/>
    </source>
</evidence>
<dbReference type="PANTHER" id="PTHR11963">
    <property type="entry name" value="LEUCINE AMINOPEPTIDASE-RELATED"/>
    <property type="match status" value="1"/>
</dbReference>
<keyword evidence="6 8" id="KW-0378">Hydrolase</keyword>
<keyword evidence="8" id="KW-0963">Cytoplasm</keyword>
<feature type="binding site" evidence="8">
    <location>
        <position position="252"/>
    </location>
    <ligand>
        <name>Mn(2+)</name>
        <dbReference type="ChEBI" id="CHEBI:29035"/>
        <label>2</label>
    </ligand>
</feature>
<dbReference type="SUPFAM" id="SSF53187">
    <property type="entry name" value="Zn-dependent exopeptidases"/>
    <property type="match status" value="1"/>
</dbReference>
<dbReference type="InterPro" id="IPR011356">
    <property type="entry name" value="Leucine_aapep/pepB"/>
</dbReference>
<dbReference type="Pfam" id="PF00883">
    <property type="entry name" value="Peptidase_M17"/>
    <property type="match status" value="1"/>
</dbReference>
<dbReference type="HAMAP" id="MF_00181">
    <property type="entry name" value="Cytosol_peptidase_M17"/>
    <property type="match status" value="1"/>
</dbReference>
<comment type="catalytic activity">
    <reaction evidence="1 8">
        <text>Release of an N-terminal amino acid, Xaa-|-Yaa-, in which Xaa is preferably Leu, but may be other amino acids including Pro although not Arg or Lys, and Yaa may be Pro. Amino acid amides and methyl esters are also readily hydrolyzed, but rates on arylamides are exceedingly low.</text>
        <dbReference type="EC" id="3.4.11.1"/>
    </reaction>
</comment>
<protein>
    <recommendedName>
        <fullName evidence="8">Probable cytosol aminopeptidase</fullName>
        <ecNumber evidence="8">3.4.11.1</ecNumber>
    </recommendedName>
    <alternativeName>
        <fullName evidence="8">Leucine aminopeptidase</fullName>
        <shortName evidence="8">LAP</shortName>
        <ecNumber evidence="8">3.4.11.10</ecNumber>
    </alternativeName>
    <alternativeName>
        <fullName evidence="8">Leucyl aminopeptidase</fullName>
    </alternativeName>
</protein>
<evidence type="ECO:0000256" key="7">
    <source>
        <dbReference type="ARBA" id="ARBA00023211"/>
    </source>
</evidence>
<feature type="binding site" evidence="8">
    <location>
        <position position="336"/>
    </location>
    <ligand>
        <name>Mn(2+)</name>
        <dbReference type="ChEBI" id="CHEBI:29035"/>
        <label>1</label>
    </ligand>
</feature>
<comment type="function">
    <text evidence="8">Presumably involved in the processing and regular turnover of intracellular proteins. Catalyzes the removal of unsubstituted N-terminal amino acids from various peptides.</text>
</comment>
<feature type="binding site" evidence="8">
    <location>
        <position position="336"/>
    </location>
    <ligand>
        <name>Mn(2+)</name>
        <dbReference type="ChEBI" id="CHEBI:29035"/>
        <label>2</label>
    </ligand>
</feature>
<dbReference type="GO" id="GO:0005737">
    <property type="term" value="C:cytoplasm"/>
    <property type="evidence" value="ECO:0007669"/>
    <property type="project" value="UniProtKB-SubCell"/>
</dbReference>
<evidence type="ECO:0000313" key="10">
    <source>
        <dbReference type="EMBL" id="SPP99775.1"/>
    </source>
</evidence>
<evidence type="ECO:0000259" key="9">
    <source>
        <dbReference type="PROSITE" id="PS00631"/>
    </source>
</evidence>
<dbReference type="EC" id="3.4.11.1" evidence="8"/>
<evidence type="ECO:0000256" key="3">
    <source>
        <dbReference type="ARBA" id="ARBA00009528"/>
    </source>
</evidence>
<feature type="active site" evidence="8">
    <location>
        <position position="338"/>
    </location>
</feature>
<dbReference type="OrthoDB" id="9809354at2"/>
<dbReference type="GO" id="GO:0070006">
    <property type="term" value="F:metalloaminopeptidase activity"/>
    <property type="evidence" value="ECO:0007669"/>
    <property type="project" value="InterPro"/>
</dbReference>
<dbReference type="Gene3D" id="3.40.220.10">
    <property type="entry name" value="Leucine Aminopeptidase, subunit E, domain 1"/>
    <property type="match status" value="1"/>
</dbReference>
<keyword evidence="4 8" id="KW-0031">Aminopeptidase</keyword>
<dbReference type="EMBL" id="OUUY01000019">
    <property type="protein sequence ID" value="SPP99775.1"/>
    <property type="molecule type" value="Genomic_DNA"/>
</dbReference>
<dbReference type="InterPro" id="IPR008283">
    <property type="entry name" value="Peptidase_M17_N"/>
</dbReference>
<keyword evidence="8" id="KW-0479">Metal-binding</keyword>
<evidence type="ECO:0000256" key="8">
    <source>
        <dbReference type="HAMAP-Rule" id="MF_00181"/>
    </source>
</evidence>
<accession>A0A2U3QEK1</accession>
<evidence type="ECO:0000256" key="6">
    <source>
        <dbReference type="ARBA" id="ARBA00022801"/>
    </source>
</evidence>
<dbReference type="Pfam" id="PF02789">
    <property type="entry name" value="Peptidase_M17_N"/>
    <property type="match status" value="1"/>
</dbReference>
<gene>
    <name evidence="8 10" type="primary">pepA</name>
    <name evidence="10" type="ORF">NBG4_1150003</name>
</gene>
<dbReference type="PRINTS" id="PR00481">
    <property type="entry name" value="LAMNOPPTDASE"/>
</dbReference>